<dbReference type="GO" id="GO:0008758">
    <property type="term" value="F:UDP-2,3-diacylglucosamine hydrolase activity"/>
    <property type="evidence" value="ECO:0007669"/>
    <property type="project" value="TreeGrafter"/>
</dbReference>
<dbReference type="Proteomes" id="UP000199444">
    <property type="component" value="Unassembled WGS sequence"/>
</dbReference>
<keyword evidence="2" id="KW-0378">Hydrolase</keyword>
<evidence type="ECO:0000313" key="2">
    <source>
        <dbReference type="EMBL" id="SDQ53865.1"/>
    </source>
</evidence>
<dbReference type="InterPro" id="IPR004843">
    <property type="entry name" value="Calcineurin-like_PHP"/>
</dbReference>
<dbReference type="SUPFAM" id="SSF56300">
    <property type="entry name" value="Metallo-dependent phosphatases"/>
    <property type="match status" value="1"/>
</dbReference>
<dbReference type="PANTHER" id="PTHR31302:SF32">
    <property type="entry name" value="PHOSPHOESTERASE"/>
    <property type="match status" value="1"/>
</dbReference>
<evidence type="ECO:0000259" key="1">
    <source>
        <dbReference type="Pfam" id="PF00149"/>
    </source>
</evidence>
<evidence type="ECO:0000313" key="3">
    <source>
        <dbReference type="Proteomes" id="UP000199444"/>
    </source>
</evidence>
<organism evidence="2 3">
    <name type="scientific">Virgibacillus salinus</name>
    <dbReference type="NCBI Taxonomy" id="553311"/>
    <lineage>
        <taxon>Bacteria</taxon>
        <taxon>Bacillati</taxon>
        <taxon>Bacillota</taxon>
        <taxon>Bacilli</taxon>
        <taxon>Bacillales</taxon>
        <taxon>Bacillaceae</taxon>
        <taxon>Virgibacillus</taxon>
    </lineage>
</organism>
<dbReference type="GO" id="GO:0009245">
    <property type="term" value="P:lipid A biosynthetic process"/>
    <property type="evidence" value="ECO:0007669"/>
    <property type="project" value="TreeGrafter"/>
</dbReference>
<keyword evidence="3" id="KW-1185">Reference proteome</keyword>
<dbReference type="PANTHER" id="PTHR31302">
    <property type="entry name" value="TRANSMEMBRANE PROTEIN WITH METALLOPHOSPHOESTERASE DOMAIN-RELATED"/>
    <property type="match status" value="1"/>
</dbReference>
<gene>
    <name evidence="2" type="ORF">SAMN05216231_1849</name>
</gene>
<dbReference type="GO" id="GO:0016020">
    <property type="term" value="C:membrane"/>
    <property type="evidence" value="ECO:0007669"/>
    <property type="project" value="GOC"/>
</dbReference>
<dbReference type="Gene3D" id="3.60.21.10">
    <property type="match status" value="1"/>
</dbReference>
<protein>
    <submittedName>
        <fullName evidence="2">Predicted phosphohydrolase, MPP superfamily</fullName>
    </submittedName>
</protein>
<feature type="domain" description="Calcineurin-like phosphoesterase" evidence="1">
    <location>
        <begin position="44"/>
        <end position="200"/>
    </location>
</feature>
<sequence>MIYIISACVLIPSAFILYMIYKAHHDTIDYRTIKVTDLSSEFNLFFISDIHRRKVRTETLRSIKENVKLVVIGGDITEKGVPIERTRENIRKLKEFGAPIYFVWGNNDYEALPSKIYGLLISEGVTILTNNNHDILIGSQTISLMGLDCCQHSEVLMDLAMKNVNGFYTILLTHDPSAFYETEEEFQNKVDIVLAGHTHGGQIRIFGFGYFEKGGLTKLHNTKIFVSEGYGYTRLPFRLGTRSECHVLTFKQ</sequence>
<name>A0A1H1BPF0_9BACI</name>
<accession>A0A1H1BPF0</accession>
<dbReference type="InterPro" id="IPR051158">
    <property type="entry name" value="Metallophosphoesterase_sf"/>
</dbReference>
<dbReference type="EMBL" id="FNKD01000002">
    <property type="protein sequence ID" value="SDQ53865.1"/>
    <property type="molecule type" value="Genomic_DNA"/>
</dbReference>
<dbReference type="Pfam" id="PF00149">
    <property type="entry name" value="Metallophos"/>
    <property type="match status" value="1"/>
</dbReference>
<reference evidence="2 3" key="1">
    <citation type="submission" date="2016-10" db="EMBL/GenBank/DDBJ databases">
        <authorList>
            <person name="de Groot N.N."/>
        </authorList>
    </citation>
    <scope>NUCLEOTIDE SEQUENCE [LARGE SCALE GENOMIC DNA]</scope>
    <source>
        <strain evidence="2 3">CGMCC 1.10449</strain>
    </source>
</reference>
<dbReference type="InterPro" id="IPR029052">
    <property type="entry name" value="Metallo-depent_PP-like"/>
</dbReference>
<dbReference type="STRING" id="553311.SAMN05216231_1849"/>
<proteinExistence type="predicted"/>
<dbReference type="RefSeq" id="WP_092492685.1">
    <property type="nucleotide sequence ID" value="NZ_FNKD01000002.1"/>
</dbReference>
<dbReference type="AlphaFoldDB" id="A0A1H1BPF0"/>